<dbReference type="GO" id="GO:0036220">
    <property type="term" value="F:ITP diphosphatase activity"/>
    <property type="evidence" value="ECO:0007669"/>
    <property type="project" value="UniProtKB-EC"/>
</dbReference>
<dbReference type="InterPro" id="IPR029001">
    <property type="entry name" value="ITPase-like_fam"/>
</dbReference>
<dbReference type="InterPro" id="IPR002637">
    <property type="entry name" value="RdgB/HAM1"/>
</dbReference>
<name>A0A5Q0UHH9_9ARCH</name>
<dbReference type="Gene3D" id="3.90.950.10">
    <property type="match status" value="1"/>
</dbReference>
<evidence type="ECO:0000313" key="4">
    <source>
        <dbReference type="Proteomes" id="UP000377803"/>
    </source>
</evidence>
<keyword evidence="4" id="KW-1185">Reference proteome</keyword>
<dbReference type="KEGG" id="ncon:LC1Nh_0776"/>
<evidence type="ECO:0000313" key="3">
    <source>
        <dbReference type="EMBL" id="QGA80660.1"/>
    </source>
</evidence>
<keyword evidence="2 3" id="KW-0378">Hydrolase</keyword>
<dbReference type="PANTHER" id="PTHR11067:SF9">
    <property type="entry name" value="INOSINE TRIPHOSPHATE PYROPHOSPHATASE"/>
    <property type="match status" value="1"/>
</dbReference>
<gene>
    <name evidence="3" type="primary">rdgB2</name>
    <name evidence="3" type="ORF">LC1Nh_0776</name>
</gene>
<dbReference type="PANTHER" id="PTHR11067">
    <property type="entry name" value="INOSINE TRIPHOSPHATE PYROPHOSPHATASE/HAM1 PROTEIN"/>
    <property type="match status" value="1"/>
</dbReference>
<dbReference type="RefSeq" id="WP_153550401.1">
    <property type="nucleotide sequence ID" value="NZ_CP040089.1"/>
</dbReference>
<dbReference type="OrthoDB" id="372108at2157"/>
<dbReference type="GO" id="GO:0009143">
    <property type="term" value="P:nucleoside triphosphate catabolic process"/>
    <property type="evidence" value="ECO:0007669"/>
    <property type="project" value="InterPro"/>
</dbReference>
<dbReference type="AlphaFoldDB" id="A0A5Q0UHH9"/>
<dbReference type="Proteomes" id="UP000377803">
    <property type="component" value="Chromosome"/>
</dbReference>
<reference evidence="4" key="1">
    <citation type="submission" date="2019-05" db="EMBL/GenBank/DDBJ databases">
        <title>Candidatus Nanohalobium constans, a novel model system to study the DPANN nano-sized archaea: genomic and physiological characterization of a nanoarchaeon co-cultured with its chitinotrophic host.</title>
        <authorList>
            <person name="La Cono V."/>
            <person name="Arcadi E."/>
            <person name="Crisafi F."/>
            <person name="Denaro R."/>
            <person name="La Spada G."/>
            <person name="Messina E."/>
            <person name="Smedile F."/>
            <person name="Toshchakov S.V."/>
            <person name="Shevchenko M.A."/>
            <person name="Golyshin P.N."/>
            <person name="Golyshina O.V."/>
            <person name="Ferrer M."/>
            <person name="Rohde M."/>
            <person name="Mushegian A."/>
            <person name="Sorokin D.Y."/>
            <person name="Giuliano L."/>
            <person name="Yakimov M.M."/>
        </authorList>
    </citation>
    <scope>NUCLEOTIDE SEQUENCE [LARGE SCALE GENOMIC DNA]</scope>
    <source>
        <strain evidence="4">LC1Nh</strain>
    </source>
</reference>
<dbReference type="GO" id="GO:0005829">
    <property type="term" value="C:cytosol"/>
    <property type="evidence" value="ECO:0007669"/>
    <property type="project" value="TreeGrafter"/>
</dbReference>
<evidence type="ECO:0000256" key="2">
    <source>
        <dbReference type="ARBA" id="ARBA00022801"/>
    </source>
</evidence>
<comment type="similarity">
    <text evidence="1">Belongs to the HAM1 NTPase family.</text>
</comment>
<accession>A0A5Q0UHH9</accession>
<sequence>MKIYFATGNSGKVEHAQNILSECEVEQLDVETVEPQSGSIEEIALSKVKQVVEKSDLEDSTFLIADDSGLFVDSLNGFPGPLSSPFDSMVGKERLLDLVDPGADAKFRAAIALHVPDGEDRVFTGKVEGEIVEPRGEGGFGYDPLFLPEGNDKTWGEDPEFKDENSHREEALIQLKEFIERKY</sequence>
<dbReference type="CDD" id="cd00515">
    <property type="entry name" value="HAM1"/>
    <property type="match status" value="1"/>
</dbReference>
<protein>
    <submittedName>
        <fullName evidence="3">Inosine/xanthosine triphosphate pyrophosphatase,all-alpha NTP-PPase family</fullName>
        <ecNumber evidence="3">3.6.1.66</ecNumber>
    </submittedName>
</protein>
<dbReference type="EC" id="3.6.1.66" evidence="3"/>
<dbReference type="EMBL" id="CP040089">
    <property type="protein sequence ID" value="QGA80660.1"/>
    <property type="molecule type" value="Genomic_DNA"/>
</dbReference>
<evidence type="ECO:0000256" key="1">
    <source>
        <dbReference type="ARBA" id="ARBA00008023"/>
    </source>
</evidence>
<organism evidence="3 4">
    <name type="scientific">Candidatus Nanohalobium constans</name>
    <dbReference type="NCBI Taxonomy" id="2565781"/>
    <lineage>
        <taxon>Archaea</taxon>
        <taxon>Candidatus Nanohalarchaeota</taxon>
        <taxon>Candidatus Nanohalobia</taxon>
        <taxon>Candidatus Nanohalobiales</taxon>
        <taxon>Candidatus Nanohalobiaceae</taxon>
        <taxon>Candidatus Nanohalobium</taxon>
    </lineage>
</organism>
<proteinExistence type="inferred from homology"/>
<dbReference type="GeneID" id="42365165"/>
<dbReference type="Pfam" id="PF01725">
    <property type="entry name" value="Ham1p_like"/>
    <property type="match status" value="1"/>
</dbReference>
<dbReference type="SUPFAM" id="SSF52972">
    <property type="entry name" value="ITPase-like"/>
    <property type="match status" value="1"/>
</dbReference>